<gene>
    <name evidence="2" type="ORF">A3A93_03995</name>
</gene>
<name>A0A1F7ITV1_9BACT</name>
<evidence type="ECO:0000313" key="3">
    <source>
        <dbReference type="Proteomes" id="UP000177141"/>
    </source>
</evidence>
<dbReference type="SUPFAM" id="SSF53098">
    <property type="entry name" value="Ribonuclease H-like"/>
    <property type="match status" value="1"/>
</dbReference>
<protein>
    <recommendedName>
        <fullName evidence="1">YprB ribonuclease H-like domain-containing protein</fullName>
    </recommendedName>
</protein>
<dbReference type="EMBL" id="MGAL01000040">
    <property type="protein sequence ID" value="OGK46780.1"/>
    <property type="molecule type" value="Genomic_DNA"/>
</dbReference>
<dbReference type="Pfam" id="PF13482">
    <property type="entry name" value="RNase_H_2"/>
    <property type="match status" value="1"/>
</dbReference>
<organism evidence="2 3">
    <name type="scientific">Candidatus Roizmanbacteria bacterium RIFCSPLOWO2_01_FULL_38_12</name>
    <dbReference type="NCBI Taxonomy" id="1802061"/>
    <lineage>
        <taxon>Bacteria</taxon>
        <taxon>Candidatus Roizmaniibacteriota</taxon>
    </lineage>
</organism>
<dbReference type="InterPro" id="IPR036397">
    <property type="entry name" value="RNaseH_sf"/>
</dbReference>
<proteinExistence type="predicted"/>
<dbReference type="InterPro" id="IPR012337">
    <property type="entry name" value="RNaseH-like_sf"/>
</dbReference>
<dbReference type="InterPro" id="IPR038720">
    <property type="entry name" value="YprB_RNase_H-like_dom"/>
</dbReference>
<accession>A0A1F7ITV1</accession>
<evidence type="ECO:0000259" key="1">
    <source>
        <dbReference type="Pfam" id="PF13482"/>
    </source>
</evidence>
<sequence length="192" mass="22086">MQKFPVVLDLETKHTFREIDDPAKLGISVVGIYEYGKSEKKIFTEKELNSLFPILENASYIIGYNVRSFDLPVLQGYYPGNVASFSQFDILDDIRDKIGRRIGLNDVIYATFGEKKSGHGLMAIDFYREGKWEELKKYCLDDVMLTKKLFDFGLKNGEIYYLDETGKVTIKVDWKKYMEDAGSSDVPLTLPF</sequence>
<reference evidence="2 3" key="1">
    <citation type="journal article" date="2016" name="Nat. Commun.">
        <title>Thousands of microbial genomes shed light on interconnected biogeochemical processes in an aquifer system.</title>
        <authorList>
            <person name="Anantharaman K."/>
            <person name="Brown C.T."/>
            <person name="Hug L.A."/>
            <person name="Sharon I."/>
            <person name="Castelle C.J."/>
            <person name="Probst A.J."/>
            <person name="Thomas B.C."/>
            <person name="Singh A."/>
            <person name="Wilkins M.J."/>
            <person name="Karaoz U."/>
            <person name="Brodie E.L."/>
            <person name="Williams K.H."/>
            <person name="Hubbard S.S."/>
            <person name="Banfield J.F."/>
        </authorList>
    </citation>
    <scope>NUCLEOTIDE SEQUENCE [LARGE SCALE GENOMIC DNA]</scope>
</reference>
<evidence type="ECO:0000313" key="2">
    <source>
        <dbReference type="EMBL" id="OGK46780.1"/>
    </source>
</evidence>
<dbReference type="STRING" id="1802061.A3A93_03995"/>
<dbReference type="GO" id="GO:0003676">
    <property type="term" value="F:nucleic acid binding"/>
    <property type="evidence" value="ECO:0007669"/>
    <property type="project" value="InterPro"/>
</dbReference>
<feature type="domain" description="YprB ribonuclease H-like" evidence="1">
    <location>
        <begin position="8"/>
        <end position="151"/>
    </location>
</feature>
<comment type="caution">
    <text evidence="2">The sequence shown here is derived from an EMBL/GenBank/DDBJ whole genome shotgun (WGS) entry which is preliminary data.</text>
</comment>
<dbReference type="Proteomes" id="UP000177141">
    <property type="component" value="Unassembled WGS sequence"/>
</dbReference>
<dbReference type="AlphaFoldDB" id="A0A1F7ITV1"/>
<dbReference type="Gene3D" id="3.30.420.10">
    <property type="entry name" value="Ribonuclease H-like superfamily/Ribonuclease H"/>
    <property type="match status" value="1"/>
</dbReference>